<dbReference type="EMBL" id="NWSH01004365">
    <property type="protein sequence ID" value="PCG65179.1"/>
    <property type="molecule type" value="Genomic_DNA"/>
</dbReference>
<feature type="region of interest" description="Disordered" evidence="7">
    <location>
        <begin position="1"/>
        <end position="72"/>
    </location>
</feature>
<evidence type="ECO:0000313" key="9">
    <source>
        <dbReference type="EMBL" id="PCG65179.1"/>
    </source>
</evidence>
<dbReference type="AlphaFoldDB" id="A0A2A4IZX5"/>
<feature type="region of interest" description="Disordered" evidence="7">
    <location>
        <begin position="312"/>
        <end position="380"/>
    </location>
</feature>
<name>A0A2A4IZX5_HELVI</name>
<gene>
    <name evidence="9" type="ORF">B5V51_9555</name>
</gene>
<dbReference type="InterPro" id="IPR004162">
    <property type="entry name" value="SINA-like_animal"/>
</dbReference>
<dbReference type="PANTHER" id="PTHR45877">
    <property type="entry name" value="E3 UBIQUITIN-PROTEIN LIGASE SIAH2"/>
    <property type="match status" value="1"/>
</dbReference>
<dbReference type="SUPFAM" id="SSF57850">
    <property type="entry name" value="RING/U-box"/>
    <property type="match status" value="2"/>
</dbReference>
<comment type="catalytic activity">
    <reaction evidence="6">
        <text>S-ubiquitinyl-[E2 ubiquitin-conjugating enzyme]-L-cysteine + [acceptor protein]-L-lysine = [E2 ubiquitin-conjugating enzyme]-L-cysteine + N(6)-ubiquitinyl-[acceptor protein]-L-lysine.</text>
        <dbReference type="EC" id="2.3.2.27"/>
    </reaction>
</comment>
<dbReference type="PROSITE" id="PS50089">
    <property type="entry name" value="ZF_RING_2"/>
    <property type="match status" value="2"/>
</dbReference>
<dbReference type="UniPathway" id="UPA00143"/>
<dbReference type="SMART" id="SM00184">
    <property type="entry name" value="RING"/>
    <property type="match status" value="2"/>
</dbReference>
<dbReference type="GO" id="GO:0043161">
    <property type="term" value="P:proteasome-mediated ubiquitin-dependent protein catabolic process"/>
    <property type="evidence" value="ECO:0007669"/>
    <property type="project" value="TreeGrafter"/>
</dbReference>
<feature type="region of interest" description="Disordered" evidence="7">
    <location>
        <begin position="152"/>
        <end position="300"/>
    </location>
</feature>
<dbReference type="GO" id="GO:0031624">
    <property type="term" value="F:ubiquitin conjugating enzyme binding"/>
    <property type="evidence" value="ECO:0007669"/>
    <property type="project" value="TreeGrafter"/>
</dbReference>
<keyword evidence="6" id="KW-0833">Ubl conjugation pathway</keyword>
<dbReference type="PANTHER" id="PTHR45877:SF2">
    <property type="entry name" value="E3 UBIQUITIN-PROTEIN LIGASE SINA-RELATED"/>
    <property type="match status" value="1"/>
</dbReference>
<keyword evidence="4 6" id="KW-0862">Zinc</keyword>
<keyword evidence="3 5" id="KW-0863">Zinc-finger</keyword>
<feature type="compositionally biased region" description="Basic and acidic residues" evidence="7">
    <location>
        <begin position="252"/>
        <end position="261"/>
    </location>
</feature>
<evidence type="ECO:0000259" key="8">
    <source>
        <dbReference type="PROSITE" id="PS50089"/>
    </source>
</evidence>
<feature type="compositionally biased region" description="Basic and acidic residues" evidence="7">
    <location>
        <begin position="117"/>
        <end position="127"/>
    </location>
</feature>
<feature type="region of interest" description="Disordered" evidence="7">
    <location>
        <begin position="519"/>
        <end position="565"/>
    </location>
</feature>
<dbReference type="STRING" id="7102.A0A2A4IZX5"/>
<dbReference type="InterPro" id="IPR018121">
    <property type="entry name" value="7-in-absentia-prot_TRAF-dom"/>
</dbReference>
<evidence type="ECO:0000256" key="3">
    <source>
        <dbReference type="ARBA" id="ARBA00022771"/>
    </source>
</evidence>
<feature type="region of interest" description="Disordered" evidence="7">
    <location>
        <begin position="672"/>
        <end position="704"/>
    </location>
</feature>
<accession>A0A2A4IZX5</accession>
<proteinExistence type="inferred from homology"/>
<evidence type="ECO:0000256" key="5">
    <source>
        <dbReference type="PROSITE-ProRule" id="PRU00175"/>
    </source>
</evidence>
<organism evidence="9">
    <name type="scientific">Heliothis virescens</name>
    <name type="common">Tobacco budworm moth</name>
    <dbReference type="NCBI Taxonomy" id="7102"/>
    <lineage>
        <taxon>Eukaryota</taxon>
        <taxon>Metazoa</taxon>
        <taxon>Ecdysozoa</taxon>
        <taxon>Arthropoda</taxon>
        <taxon>Hexapoda</taxon>
        <taxon>Insecta</taxon>
        <taxon>Pterygota</taxon>
        <taxon>Neoptera</taxon>
        <taxon>Endopterygota</taxon>
        <taxon>Lepidoptera</taxon>
        <taxon>Glossata</taxon>
        <taxon>Ditrysia</taxon>
        <taxon>Noctuoidea</taxon>
        <taxon>Noctuidae</taxon>
        <taxon>Heliothinae</taxon>
        <taxon>Heliothis</taxon>
    </lineage>
</organism>
<evidence type="ECO:0000256" key="6">
    <source>
        <dbReference type="RuleBase" id="RU201113"/>
    </source>
</evidence>
<evidence type="ECO:0000256" key="4">
    <source>
        <dbReference type="ARBA" id="ARBA00022833"/>
    </source>
</evidence>
<dbReference type="Gene3D" id="3.30.40.10">
    <property type="entry name" value="Zinc/RING finger domain, C3HC4 (zinc finger)"/>
    <property type="match status" value="2"/>
</dbReference>
<feature type="region of interest" description="Disordered" evidence="7">
    <location>
        <begin position="598"/>
        <end position="646"/>
    </location>
</feature>
<feature type="compositionally biased region" description="Low complexity" evidence="7">
    <location>
        <begin position="164"/>
        <end position="176"/>
    </location>
</feature>
<comment type="similarity">
    <text evidence="1 6">Belongs to the SINA (Seven in absentia) family.</text>
</comment>
<comment type="function">
    <text evidence="6">E3 ubiquitin-protein ligase that mediates ubiquitination and subsequent proteasomal degradation of target proteins. E3 ubiquitin ligases accept ubiquitin from an E2 ubiquitin-conjugating enzyme in the form of a thioester and then directly transfers the ubiquitin to targeted substrates.</text>
</comment>
<feature type="compositionally biased region" description="Acidic residues" evidence="7">
    <location>
        <begin position="312"/>
        <end position="323"/>
    </location>
</feature>
<evidence type="ECO:0000256" key="2">
    <source>
        <dbReference type="ARBA" id="ARBA00022723"/>
    </source>
</evidence>
<feature type="compositionally biased region" description="Polar residues" evidence="7">
    <location>
        <begin position="340"/>
        <end position="362"/>
    </location>
</feature>
<dbReference type="Pfam" id="PF03145">
    <property type="entry name" value="Sina_TRAF"/>
    <property type="match status" value="1"/>
</dbReference>
<feature type="domain" description="RING-type" evidence="8">
    <location>
        <begin position="719"/>
        <end position="754"/>
    </location>
</feature>
<dbReference type="InterPro" id="IPR049548">
    <property type="entry name" value="Sina-like_RING"/>
</dbReference>
<dbReference type="InterPro" id="IPR008974">
    <property type="entry name" value="TRAF-like"/>
</dbReference>
<dbReference type="GO" id="GO:0016567">
    <property type="term" value="P:protein ubiquitination"/>
    <property type="evidence" value="ECO:0007669"/>
    <property type="project" value="UniProtKB-UniPathway"/>
</dbReference>
<protein>
    <recommendedName>
        <fullName evidence="6">E3 ubiquitin-protein ligase</fullName>
        <ecNumber evidence="6">2.3.2.27</ecNumber>
    </recommendedName>
</protein>
<sequence length="974" mass="108370">MGSRKESLKKSLGISEYPWSSDEEDVSASQPVQVVRRQSDEPRPSVADMPGTSTATASQQTPSSPATVRKQQAKMDRALFWSIINNTPRSSNTAVTRPRVCDVPLTYVSRPSVPPRSEVRESRRSDRPATSAADIHRILAFKKLTRSLHNLTYKNTSNMHPTTSRRVAGSAGSSRSPLFTPSLPTDATSNARSRAYLSSRSQPGRSSLPGYSRSSNPPDVLPVEASSSGRYRTLPPRPGAVSDIDTSPPVPEPHHYVSVDHSDDDVEAVSETPATTEQTDENNAEEENAETPTHDASAGAISLEEEIVEVDAPDEPDEPDEPDTAPTVDVESDAPEPHVTNETNAAATNSDENAESAQQQSPFHGVKRKRETNEENAEPYSVQEFNQSLLRLLECPVCLEWMEPPISQCRRGHLVCSRCRTRLASCPVCRTTFSSVRNRAMEGVAEMLRYPCRHGCGREVRLRRRAPHEASCGARRYHCPAPPCARHPPLAHHELAHHFQVTPTLLQPLPLPRAALRQAPAARAPRAGAPLPGNTDTVAAATTAPRRPAPGTRRSRTTSWRTTSRHPPLAHHELAHHFQVTPTLLQPLPLPRAALRQAPAARAPRAGAPLPGNTDTVAAATTAPRRPAPGTRRSRTTSWRTTSSRYHCPAPPCARHPPLAHHELAHHFQAATNSDENAESAQQQSPFHGVKRKRETNEENAEPYSVQEFNQSLLRLLECPVCLEWMEPPISQCRRGHLVCSRCRTRLASCPVCRTTFSSVRNRAMEGVAEMLRYPCRHGCGREVRLRRRAPHEASCGARRYHCPAPPCARHPPLAHHELAHHFQCKHLPILKIGRKHKFSMKVNSEQHDTWLIMALDEYFHLRVDVDIRTWGVIVYVAYIGPKRKAKHYTYEVTVEGQHNSRSLKYARATHSDLESSSLNVSRQDCFHLTLDQALNFLRFKNRHCEPDKFLDFDVEIGKCQSANSQESKDDSDS</sequence>
<feature type="compositionally biased region" description="Acidic residues" evidence="7">
    <location>
        <begin position="278"/>
        <end position="289"/>
    </location>
</feature>
<reference evidence="9" key="1">
    <citation type="submission" date="2017-09" db="EMBL/GenBank/DDBJ databases">
        <title>Contemporary evolution of a Lepidopteran species, Heliothis virescens, in response to modern agricultural practices.</title>
        <authorList>
            <person name="Fritz M.L."/>
            <person name="Deyonke A.M."/>
            <person name="Papanicolaou A."/>
            <person name="Micinski S."/>
            <person name="Westbrook J."/>
            <person name="Gould F."/>
        </authorList>
    </citation>
    <scope>NUCLEOTIDE SEQUENCE [LARGE SCALE GENOMIC DNA]</scope>
    <source>
        <strain evidence="9">HvINT-</strain>
        <tissue evidence="9">Whole body</tissue>
    </source>
</reference>
<dbReference type="InterPro" id="IPR001841">
    <property type="entry name" value="Znf_RING"/>
</dbReference>
<comment type="domain">
    <text evidence="6">The SBD domain (substrate-binding domain) mediates the interaction with substrate proteins. It is related to the TRAF family.</text>
</comment>
<evidence type="ECO:0000256" key="1">
    <source>
        <dbReference type="ARBA" id="ARBA00009119"/>
    </source>
</evidence>
<dbReference type="GO" id="GO:0005737">
    <property type="term" value="C:cytoplasm"/>
    <property type="evidence" value="ECO:0007669"/>
    <property type="project" value="InterPro"/>
</dbReference>
<feature type="region of interest" description="Disordered" evidence="7">
    <location>
        <begin position="107"/>
        <end position="131"/>
    </location>
</feature>
<feature type="compositionally biased region" description="Polar residues" evidence="7">
    <location>
        <begin position="672"/>
        <end position="686"/>
    </location>
</feature>
<dbReference type="EC" id="2.3.2.27" evidence="6"/>
<dbReference type="GO" id="GO:0061630">
    <property type="term" value="F:ubiquitin protein ligase activity"/>
    <property type="evidence" value="ECO:0007669"/>
    <property type="project" value="UniProtKB-EC"/>
</dbReference>
<comment type="domain">
    <text evidence="6">The RING-type zinc finger domain is essential for ubiquitin ligase activity.</text>
</comment>
<dbReference type="GO" id="GO:0008270">
    <property type="term" value="F:zinc ion binding"/>
    <property type="evidence" value="ECO:0007669"/>
    <property type="project" value="UniProtKB-KW"/>
</dbReference>
<dbReference type="Pfam" id="PF21362">
    <property type="entry name" value="Sina_RING"/>
    <property type="match status" value="2"/>
</dbReference>
<comment type="pathway">
    <text evidence="6">Protein modification; protein ubiquitination.</text>
</comment>
<dbReference type="Gene3D" id="2.60.210.10">
    <property type="entry name" value="Apoptosis, Tumor Necrosis Factor Receptor Associated Protein 2, Chain A"/>
    <property type="match status" value="1"/>
</dbReference>
<dbReference type="SUPFAM" id="SSF49599">
    <property type="entry name" value="TRAF domain-like"/>
    <property type="match status" value="1"/>
</dbReference>
<comment type="caution">
    <text evidence="9">The sequence shown here is derived from an EMBL/GenBank/DDBJ whole genome shotgun (WGS) entry which is preliminary data.</text>
</comment>
<feature type="compositionally biased region" description="Low complexity" evidence="7">
    <location>
        <begin position="52"/>
        <end position="67"/>
    </location>
</feature>
<evidence type="ECO:0000256" key="7">
    <source>
        <dbReference type="SAM" id="MobiDB-lite"/>
    </source>
</evidence>
<feature type="domain" description="RING-type" evidence="8">
    <location>
        <begin position="395"/>
        <end position="430"/>
    </location>
</feature>
<dbReference type="InterPro" id="IPR013083">
    <property type="entry name" value="Znf_RING/FYVE/PHD"/>
</dbReference>
<feature type="compositionally biased region" description="Polar residues" evidence="7">
    <location>
        <begin position="152"/>
        <end position="162"/>
    </location>
</feature>
<feature type="compositionally biased region" description="Polar residues" evidence="7">
    <location>
        <begin position="177"/>
        <end position="205"/>
    </location>
</feature>
<keyword evidence="2 6" id="KW-0479">Metal-binding</keyword>